<dbReference type="AlphaFoldDB" id="A0A7J6PTK8"/>
<gene>
    <name evidence="2" type="ORF">FOZ62_007472</name>
    <name evidence="3" type="ORF">FOZ63_013272</name>
</gene>
<keyword evidence="1" id="KW-0732">Signal</keyword>
<evidence type="ECO:0000313" key="3">
    <source>
        <dbReference type="EMBL" id="KAF4752415.1"/>
    </source>
</evidence>
<evidence type="ECO:0000256" key="1">
    <source>
        <dbReference type="SAM" id="SignalP"/>
    </source>
</evidence>
<reference evidence="4 5" key="1">
    <citation type="submission" date="2020-04" db="EMBL/GenBank/DDBJ databases">
        <title>Perkinsus olseni comparative genomics.</title>
        <authorList>
            <person name="Bogema D.R."/>
        </authorList>
    </citation>
    <scope>NUCLEOTIDE SEQUENCE [LARGE SCALE GENOMIC DNA]</scope>
    <source>
        <strain evidence="2">ATCC PRA-205</strain>
        <strain evidence="3 4">ATCC PRA-207</strain>
    </source>
</reference>
<keyword evidence="4" id="KW-1185">Reference proteome</keyword>
<evidence type="ECO:0000313" key="2">
    <source>
        <dbReference type="EMBL" id="KAF4699388.1"/>
    </source>
</evidence>
<dbReference type="Proteomes" id="UP000574390">
    <property type="component" value="Unassembled WGS sequence"/>
</dbReference>
<accession>A0A7J6PTK8</accession>
<sequence length="388" mass="41731">MPTPSNGLIPALGLLLLVCLGGAVRPAIEPGCYEGRVDPSRPIGNLHGIAMNVSWGASEGRKPVTSMQFLVEETQPTFEVVDVGRIAWAATDCLSCKQLELGPGEISEVGQCYRPIRWSREAAQALHHLYDGLTVNLTPETFSWPIRLSSVPSGQWYISLDQFTGFPGHSVLRHAVLMEKKYALPRVFPPAADRPKIGVATSPTVNTPVGDPSPTNLARAGELPLGCFLNLNVVGRLTHVYLALRSDTLGSPILSNLTISAKPSSDAAKDTPQANVMAIWDMPLRRAPGYNGYVLAGSNNSTIQAKIDGAVSAFGRKVGIDNLTLASMVLKRLRRRGQVLELQLGREGANSSRVLLGYVYPIGYNPREVMPSCCGWGSRSPHDGQSTA</sequence>
<organism evidence="2 5">
    <name type="scientific">Perkinsus olseni</name>
    <name type="common">Perkinsus atlanticus</name>
    <dbReference type="NCBI Taxonomy" id="32597"/>
    <lineage>
        <taxon>Eukaryota</taxon>
        <taxon>Sar</taxon>
        <taxon>Alveolata</taxon>
        <taxon>Perkinsozoa</taxon>
        <taxon>Perkinsea</taxon>
        <taxon>Perkinsida</taxon>
        <taxon>Perkinsidae</taxon>
        <taxon>Perkinsus</taxon>
    </lineage>
</organism>
<dbReference type="Proteomes" id="UP000553632">
    <property type="component" value="Unassembled WGS sequence"/>
</dbReference>
<proteinExistence type="predicted"/>
<dbReference type="EMBL" id="JABANM010034601">
    <property type="protein sequence ID" value="KAF4699388.1"/>
    <property type="molecule type" value="Genomic_DNA"/>
</dbReference>
<comment type="caution">
    <text evidence="2">The sequence shown here is derived from an EMBL/GenBank/DDBJ whole genome shotgun (WGS) entry which is preliminary data.</text>
</comment>
<protein>
    <submittedName>
        <fullName evidence="2">Uncharacterized protein</fullName>
    </submittedName>
</protein>
<dbReference type="EMBL" id="JABANO010006071">
    <property type="protein sequence ID" value="KAF4752415.1"/>
    <property type="molecule type" value="Genomic_DNA"/>
</dbReference>
<evidence type="ECO:0000313" key="5">
    <source>
        <dbReference type="Proteomes" id="UP000574390"/>
    </source>
</evidence>
<evidence type="ECO:0000313" key="4">
    <source>
        <dbReference type="Proteomes" id="UP000553632"/>
    </source>
</evidence>
<feature type="chain" id="PRO_5036205593" evidence="1">
    <location>
        <begin position="24"/>
        <end position="388"/>
    </location>
</feature>
<name>A0A7J6PTK8_PEROL</name>
<feature type="signal peptide" evidence="1">
    <location>
        <begin position="1"/>
        <end position="23"/>
    </location>
</feature>